<evidence type="ECO:0000256" key="3">
    <source>
        <dbReference type="ARBA" id="ARBA00022598"/>
    </source>
</evidence>
<reference evidence="10 11" key="1">
    <citation type="submission" date="2018-01" db="EMBL/GenBank/DDBJ databases">
        <title>The draft genome sequence of Halioglobus lutimaris HF004.</title>
        <authorList>
            <person name="Du Z.-J."/>
            <person name="Shi M.-J."/>
        </authorList>
    </citation>
    <scope>NUCLEOTIDE SEQUENCE [LARGE SCALE GENOMIC DNA]</scope>
    <source>
        <strain evidence="10 11">HF004</strain>
    </source>
</reference>
<keyword evidence="5 8" id="KW-0547">Nucleotide-binding</keyword>
<sequence>MSKAISSKTLAPSLAAHSDASRWLIAFSGGVDSTALLHLVSTWSKGSSDSPPITALHINHGLHAQSAEWENHCAWICRFLDIPFRALQAVVEPDGAGLEAAARSARYALFASQMEAGDVLFLGHHQDDQVETFFLRLLRGAGVDGLGAMPRQRPLGKGVLYRPLLELSRVQLEAYVAAQGLRCIDDPSNQDRSLDRNFLRGEVLPLVEQRWPGYRKTVTRASEHLTRAAGVLEQAVEVPETCFSALGDPGLPLGFLAETDDAGAVQVIRGWLRLCSLQAPDQSVVEEFLRQLRKAGRSARPMLNTGSFRLQRYRDAIYLLPPAAGNLDQTMTLAPGEVVDIEGVGRLALRRCDPPGIWLAADEELELRWRGGGERARPAGRRRNADLKKWQQEEVIPPWWRDRMPLLYLENQLLAVGGLWPCQSSRWGEAGEEAEAPWEVVWEPAVGGGFD</sequence>
<dbReference type="EMBL" id="PKUS01000019">
    <property type="protein sequence ID" value="PLW68090.1"/>
    <property type="molecule type" value="Genomic_DNA"/>
</dbReference>
<dbReference type="GO" id="GO:0006400">
    <property type="term" value="P:tRNA modification"/>
    <property type="evidence" value="ECO:0007669"/>
    <property type="project" value="UniProtKB-UniRule"/>
</dbReference>
<dbReference type="SUPFAM" id="SSF52402">
    <property type="entry name" value="Adenine nucleotide alpha hydrolases-like"/>
    <property type="match status" value="1"/>
</dbReference>
<comment type="similarity">
    <text evidence="8">Belongs to the tRNA(Ile)-lysidine synthase family.</text>
</comment>
<dbReference type="AlphaFoldDB" id="A0A2N5X0W1"/>
<accession>A0A2N5X0W1</accession>
<dbReference type="RefSeq" id="WP_101518416.1">
    <property type="nucleotide sequence ID" value="NZ_PKUS01000019.1"/>
</dbReference>
<feature type="domain" description="Lysidine-tRNA(Ile) synthetase C-terminal" evidence="9">
    <location>
        <begin position="365"/>
        <end position="442"/>
    </location>
</feature>
<keyword evidence="3 8" id="KW-0436">Ligase</keyword>
<dbReference type="InterPro" id="IPR015262">
    <property type="entry name" value="tRNA_Ile_lys_synt_subst-bd"/>
</dbReference>
<dbReference type="Gene3D" id="1.20.59.20">
    <property type="match status" value="1"/>
</dbReference>
<dbReference type="SUPFAM" id="SSF56037">
    <property type="entry name" value="PheT/TilS domain"/>
    <property type="match status" value="1"/>
</dbReference>
<evidence type="ECO:0000256" key="7">
    <source>
        <dbReference type="ARBA" id="ARBA00048539"/>
    </source>
</evidence>
<dbReference type="Pfam" id="PF11734">
    <property type="entry name" value="TilS_C"/>
    <property type="match status" value="1"/>
</dbReference>
<evidence type="ECO:0000259" key="9">
    <source>
        <dbReference type="SMART" id="SM00977"/>
    </source>
</evidence>
<evidence type="ECO:0000256" key="6">
    <source>
        <dbReference type="ARBA" id="ARBA00022840"/>
    </source>
</evidence>
<dbReference type="InterPro" id="IPR012795">
    <property type="entry name" value="tRNA_Ile_lys_synt_N"/>
</dbReference>
<evidence type="ECO:0000256" key="5">
    <source>
        <dbReference type="ARBA" id="ARBA00022741"/>
    </source>
</evidence>
<comment type="subcellular location">
    <subcellularLocation>
        <location evidence="1 8">Cytoplasm</location>
    </subcellularLocation>
</comment>
<dbReference type="PANTHER" id="PTHR43033">
    <property type="entry name" value="TRNA(ILE)-LYSIDINE SYNTHASE-RELATED"/>
    <property type="match status" value="1"/>
</dbReference>
<dbReference type="SMART" id="SM00977">
    <property type="entry name" value="TilS_C"/>
    <property type="match status" value="1"/>
</dbReference>
<dbReference type="HAMAP" id="MF_01161">
    <property type="entry name" value="tRNA_Ile_lys_synt"/>
    <property type="match status" value="1"/>
</dbReference>
<evidence type="ECO:0000256" key="1">
    <source>
        <dbReference type="ARBA" id="ARBA00004496"/>
    </source>
</evidence>
<evidence type="ECO:0000313" key="10">
    <source>
        <dbReference type="EMBL" id="PLW68090.1"/>
    </source>
</evidence>
<dbReference type="InterPro" id="IPR011063">
    <property type="entry name" value="TilS/TtcA_N"/>
</dbReference>
<dbReference type="PANTHER" id="PTHR43033:SF1">
    <property type="entry name" value="TRNA(ILE)-LYSIDINE SYNTHASE-RELATED"/>
    <property type="match status" value="1"/>
</dbReference>
<evidence type="ECO:0000256" key="2">
    <source>
        <dbReference type="ARBA" id="ARBA00022490"/>
    </source>
</evidence>
<dbReference type="CDD" id="cd01992">
    <property type="entry name" value="TilS_N"/>
    <property type="match status" value="1"/>
</dbReference>
<evidence type="ECO:0000313" key="11">
    <source>
        <dbReference type="Proteomes" id="UP000235005"/>
    </source>
</evidence>
<keyword evidence="2 8" id="KW-0963">Cytoplasm</keyword>
<dbReference type="EC" id="6.3.4.19" evidence="8"/>
<dbReference type="InterPro" id="IPR014729">
    <property type="entry name" value="Rossmann-like_a/b/a_fold"/>
</dbReference>
<dbReference type="InterPro" id="IPR012796">
    <property type="entry name" value="Lysidine-tRNA-synth_C"/>
</dbReference>
<keyword evidence="4 8" id="KW-0819">tRNA processing</keyword>
<dbReference type="NCBIfam" id="TIGR02432">
    <property type="entry name" value="lysidine_TilS_N"/>
    <property type="match status" value="1"/>
</dbReference>
<dbReference type="Gene3D" id="3.40.50.620">
    <property type="entry name" value="HUPs"/>
    <property type="match status" value="1"/>
</dbReference>
<dbReference type="GO" id="GO:0005524">
    <property type="term" value="F:ATP binding"/>
    <property type="evidence" value="ECO:0007669"/>
    <property type="project" value="UniProtKB-UniRule"/>
</dbReference>
<evidence type="ECO:0000256" key="4">
    <source>
        <dbReference type="ARBA" id="ARBA00022694"/>
    </source>
</evidence>
<dbReference type="Proteomes" id="UP000235005">
    <property type="component" value="Unassembled WGS sequence"/>
</dbReference>
<dbReference type="InterPro" id="IPR012094">
    <property type="entry name" value="tRNA_Ile_lys_synt"/>
</dbReference>
<proteinExistence type="inferred from homology"/>
<feature type="binding site" evidence="8">
    <location>
        <begin position="28"/>
        <end position="33"/>
    </location>
    <ligand>
        <name>ATP</name>
        <dbReference type="ChEBI" id="CHEBI:30616"/>
    </ligand>
</feature>
<organism evidence="10 11">
    <name type="scientific">Pseudohalioglobus lutimaris</name>
    <dbReference type="NCBI Taxonomy" id="1737061"/>
    <lineage>
        <taxon>Bacteria</taxon>
        <taxon>Pseudomonadati</taxon>
        <taxon>Pseudomonadota</taxon>
        <taxon>Gammaproteobacteria</taxon>
        <taxon>Cellvibrionales</taxon>
        <taxon>Halieaceae</taxon>
        <taxon>Pseudohalioglobus</taxon>
    </lineage>
</organism>
<comment type="catalytic activity">
    <reaction evidence="7 8">
        <text>cytidine(34) in tRNA(Ile2) + L-lysine + ATP = lysidine(34) in tRNA(Ile2) + AMP + diphosphate + H(+)</text>
        <dbReference type="Rhea" id="RHEA:43744"/>
        <dbReference type="Rhea" id="RHEA-COMP:10625"/>
        <dbReference type="Rhea" id="RHEA-COMP:10670"/>
        <dbReference type="ChEBI" id="CHEBI:15378"/>
        <dbReference type="ChEBI" id="CHEBI:30616"/>
        <dbReference type="ChEBI" id="CHEBI:32551"/>
        <dbReference type="ChEBI" id="CHEBI:33019"/>
        <dbReference type="ChEBI" id="CHEBI:82748"/>
        <dbReference type="ChEBI" id="CHEBI:83665"/>
        <dbReference type="ChEBI" id="CHEBI:456215"/>
        <dbReference type="EC" id="6.3.4.19"/>
    </reaction>
</comment>
<comment type="domain">
    <text evidence="8">The N-terminal region contains the highly conserved SGGXDS motif, predicted to be a P-loop motif involved in ATP binding.</text>
</comment>
<dbReference type="GO" id="GO:0032267">
    <property type="term" value="F:tRNA(Ile)-lysidine synthase activity"/>
    <property type="evidence" value="ECO:0007669"/>
    <property type="project" value="UniProtKB-EC"/>
</dbReference>
<keyword evidence="6 8" id="KW-0067">ATP-binding</keyword>
<dbReference type="Pfam" id="PF01171">
    <property type="entry name" value="ATP_bind_3"/>
    <property type="match status" value="1"/>
</dbReference>
<protein>
    <recommendedName>
        <fullName evidence="8">tRNA(Ile)-lysidine synthase</fullName>
        <ecNumber evidence="8">6.3.4.19</ecNumber>
    </recommendedName>
    <alternativeName>
        <fullName evidence="8">tRNA(Ile)-2-lysyl-cytidine synthase</fullName>
    </alternativeName>
    <alternativeName>
        <fullName evidence="8">tRNA(Ile)-lysidine synthetase</fullName>
    </alternativeName>
</protein>
<name>A0A2N5X0W1_9GAMM</name>
<comment type="function">
    <text evidence="8">Ligates lysine onto the cytidine present at position 34 of the AUA codon-specific tRNA(Ile) that contains the anticodon CAU, in an ATP-dependent manner. Cytidine is converted to lysidine, thus changing the amino acid specificity of the tRNA from methionine to isoleucine.</text>
</comment>
<dbReference type="Pfam" id="PF09179">
    <property type="entry name" value="TilS"/>
    <property type="match status" value="1"/>
</dbReference>
<dbReference type="NCBIfam" id="TIGR02433">
    <property type="entry name" value="lysidine_TilS_C"/>
    <property type="match status" value="1"/>
</dbReference>
<dbReference type="OrthoDB" id="9807403at2"/>
<gene>
    <name evidence="8 10" type="primary">tilS</name>
    <name evidence="10" type="ORF">C0039_14115</name>
</gene>
<evidence type="ECO:0000256" key="8">
    <source>
        <dbReference type="HAMAP-Rule" id="MF_01161"/>
    </source>
</evidence>
<dbReference type="GO" id="GO:0005737">
    <property type="term" value="C:cytoplasm"/>
    <property type="evidence" value="ECO:0007669"/>
    <property type="project" value="UniProtKB-SubCell"/>
</dbReference>
<dbReference type="SUPFAM" id="SSF82829">
    <property type="entry name" value="MesJ substrate recognition domain-like"/>
    <property type="match status" value="1"/>
</dbReference>
<keyword evidence="11" id="KW-1185">Reference proteome</keyword>
<comment type="caution">
    <text evidence="10">The sequence shown here is derived from an EMBL/GenBank/DDBJ whole genome shotgun (WGS) entry which is preliminary data.</text>
</comment>